<keyword evidence="1" id="KW-0229">DNA integration</keyword>
<organism evidence="7 8">
    <name type="scientific">Angustibacter aerolatus</name>
    <dbReference type="NCBI Taxonomy" id="1162965"/>
    <lineage>
        <taxon>Bacteria</taxon>
        <taxon>Bacillati</taxon>
        <taxon>Actinomycetota</taxon>
        <taxon>Actinomycetes</taxon>
        <taxon>Kineosporiales</taxon>
        <taxon>Kineosporiaceae</taxon>
    </lineage>
</organism>
<dbReference type="PROSITE" id="PS51736">
    <property type="entry name" value="RECOMBINASES_3"/>
    <property type="match status" value="1"/>
</dbReference>
<evidence type="ECO:0000313" key="7">
    <source>
        <dbReference type="EMBL" id="GMA89405.1"/>
    </source>
</evidence>
<dbReference type="EMBL" id="BSUZ01000002">
    <property type="protein sequence ID" value="GMA89405.1"/>
    <property type="molecule type" value="Genomic_DNA"/>
</dbReference>
<evidence type="ECO:0000259" key="6">
    <source>
        <dbReference type="PROSITE" id="PS51736"/>
    </source>
</evidence>
<accession>A0ABQ6JQ60</accession>
<feature type="region of interest" description="Disordered" evidence="5">
    <location>
        <begin position="1"/>
        <end position="22"/>
    </location>
</feature>
<dbReference type="InterPro" id="IPR036162">
    <property type="entry name" value="Resolvase-like_N_sf"/>
</dbReference>
<proteinExistence type="predicted"/>
<reference evidence="8" key="1">
    <citation type="journal article" date="2019" name="Int. J. Syst. Evol. Microbiol.">
        <title>The Global Catalogue of Microorganisms (GCM) 10K type strain sequencing project: providing services to taxonomists for standard genome sequencing and annotation.</title>
        <authorList>
            <consortium name="The Broad Institute Genomics Platform"/>
            <consortium name="The Broad Institute Genome Sequencing Center for Infectious Disease"/>
            <person name="Wu L."/>
            <person name="Ma J."/>
        </authorList>
    </citation>
    <scope>NUCLEOTIDE SEQUENCE [LARGE SCALE GENOMIC DNA]</scope>
    <source>
        <strain evidence="8">NBRC 108730</strain>
    </source>
</reference>
<keyword evidence="2" id="KW-0238">DNA-binding</keyword>
<dbReference type="Proteomes" id="UP001157017">
    <property type="component" value="Unassembled WGS sequence"/>
</dbReference>
<comment type="caution">
    <text evidence="7">The sequence shown here is derived from an EMBL/GenBank/DDBJ whole genome shotgun (WGS) entry which is preliminary data.</text>
</comment>
<sequence>MAGRDARARYARVSSTQQDPQAQLDALEQAERYLIRTDVASGKNADRLRLQCLLKKARPGDT</sequence>
<evidence type="ECO:0000256" key="3">
    <source>
        <dbReference type="ARBA" id="ARBA00023172"/>
    </source>
</evidence>
<keyword evidence="3" id="KW-0233">DNA recombination</keyword>
<evidence type="ECO:0000256" key="4">
    <source>
        <dbReference type="PROSITE-ProRule" id="PRU10137"/>
    </source>
</evidence>
<name>A0ABQ6JQ60_9ACTN</name>
<evidence type="ECO:0000256" key="5">
    <source>
        <dbReference type="SAM" id="MobiDB-lite"/>
    </source>
</evidence>
<evidence type="ECO:0000256" key="2">
    <source>
        <dbReference type="ARBA" id="ARBA00023125"/>
    </source>
</evidence>
<keyword evidence="8" id="KW-1185">Reference proteome</keyword>
<evidence type="ECO:0000313" key="8">
    <source>
        <dbReference type="Proteomes" id="UP001157017"/>
    </source>
</evidence>
<dbReference type="InterPro" id="IPR006119">
    <property type="entry name" value="Resolv_N"/>
</dbReference>
<dbReference type="PROSITE" id="PS00397">
    <property type="entry name" value="RECOMBINASES_1"/>
    <property type="match status" value="1"/>
</dbReference>
<dbReference type="Gene3D" id="3.40.50.1390">
    <property type="entry name" value="Resolvase, N-terminal catalytic domain"/>
    <property type="match status" value="1"/>
</dbReference>
<protein>
    <recommendedName>
        <fullName evidence="6">Resolvase/invertase-type recombinase catalytic domain-containing protein</fullName>
    </recommendedName>
</protein>
<dbReference type="InterPro" id="IPR006118">
    <property type="entry name" value="Recombinase_CS"/>
</dbReference>
<gene>
    <name evidence="7" type="ORF">GCM10025868_46550</name>
</gene>
<feature type="active site" description="O-(5'-phospho-DNA)-serine intermediate" evidence="4">
    <location>
        <position position="14"/>
    </location>
</feature>
<evidence type="ECO:0000256" key="1">
    <source>
        <dbReference type="ARBA" id="ARBA00022908"/>
    </source>
</evidence>
<dbReference type="SUPFAM" id="SSF53041">
    <property type="entry name" value="Resolvase-like"/>
    <property type="match status" value="1"/>
</dbReference>
<dbReference type="Pfam" id="PF00239">
    <property type="entry name" value="Resolvase"/>
    <property type="match status" value="1"/>
</dbReference>
<feature type="domain" description="Resolvase/invertase-type recombinase catalytic" evidence="6">
    <location>
        <begin position="6"/>
        <end position="62"/>
    </location>
</feature>